<accession>A0A1M5TKM8</accession>
<evidence type="ECO:0000313" key="1">
    <source>
        <dbReference type="EMBL" id="SHH51365.1"/>
    </source>
</evidence>
<dbReference type="RefSeq" id="WP_067656237.1">
    <property type="nucleotide sequence ID" value="NZ_FQXG01000003.1"/>
</dbReference>
<evidence type="ECO:0000313" key="2">
    <source>
        <dbReference type="Proteomes" id="UP000184268"/>
    </source>
</evidence>
<organism evidence="1 2">
    <name type="scientific">Ferrimonas marina</name>
    <dbReference type="NCBI Taxonomy" id="299255"/>
    <lineage>
        <taxon>Bacteria</taxon>
        <taxon>Pseudomonadati</taxon>
        <taxon>Pseudomonadota</taxon>
        <taxon>Gammaproteobacteria</taxon>
        <taxon>Alteromonadales</taxon>
        <taxon>Ferrimonadaceae</taxon>
        <taxon>Ferrimonas</taxon>
    </lineage>
</organism>
<sequence>MAKTLTPTRLAAAVALSPMPEDRKSALLAMLNNTTQFVGQQLAEFEASNGVLLRNDPQTDVGIPCAKFICTTPSAAPEYIGNFDPANPWNDAADDQWLRKLQDKAQTPAPTAADKPSYVTSSRTPFVQIYAPKWYKNEGFLAALNNPGNGLARCHTPGPKPNEGSDVYVKVDGSLNGDGDASDILPTPIWQAIIEACRAQYPAGAPGQEILVQIFNTE</sequence>
<gene>
    <name evidence="1" type="ORF">SAMN02745129_2185</name>
</gene>
<dbReference type="EMBL" id="FQXG01000003">
    <property type="protein sequence ID" value="SHH51365.1"/>
    <property type="molecule type" value="Genomic_DNA"/>
</dbReference>
<name>A0A1M5TKM8_9GAMM</name>
<proteinExistence type="predicted"/>
<dbReference type="OrthoDB" id="7449478at2"/>
<keyword evidence="2" id="KW-1185">Reference proteome</keyword>
<dbReference type="AlphaFoldDB" id="A0A1M5TKM8"/>
<protein>
    <submittedName>
        <fullName evidence="1">Uncharacterized protein</fullName>
    </submittedName>
</protein>
<dbReference type="STRING" id="299255.SAMN02745129_2185"/>
<dbReference type="Proteomes" id="UP000184268">
    <property type="component" value="Unassembled WGS sequence"/>
</dbReference>
<reference evidence="2" key="1">
    <citation type="submission" date="2016-11" db="EMBL/GenBank/DDBJ databases">
        <authorList>
            <person name="Varghese N."/>
            <person name="Submissions S."/>
        </authorList>
    </citation>
    <scope>NUCLEOTIDE SEQUENCE [LARGE SCALE GENOMIC DNA]</scope>
    <source>
        <strain evidence="2">DSM 16917</strain>
    </source>
</reference>